<organism evidence="4 5">
    <name type="scientific">Saccharata proteae CBS 121410</name>
    <dbReference type="NCBI Taxonomy" id="1314787"/>
    <lineage>
        <taxon>Eukaryota</taxon>
        <taxon>Fungi</taxon>
        <taxon>Dikarya</taxon>
        <taxon>Ascomycota</taxon>
        <taxon>Pezizomycotina</taxon>
        <taxon>Dothideomycetes</taxon>
        <taxon>Dothideomycetes incertae sedis</taxon>
        <taxon>Botryosphaeriales</taxon>
        <taxon>Saccharataceae</taxon>
        <taxon>Saccharata</taxon>
    </lineage>
</organism>
<accession>A0A9P4HYD3</accession>
<dbReference type="InterPro" id="IPR006176">
    <property type="entry name" value="3-OHacyl-CoA_DH_NAD-bd"/>
</dbReference>
<dbReference type="InterPro" id="IPR036291">
    <property type="entry name" value="NAD(P)-bd_dom_sf"/>
</dbReference>
<dbReference type="SUPFAM" id="SSF63829">
    <property type="entry name" value="Calcium-dependent phosphotriesterase"/>
    <property type="match status" value="1"/>
</dbReference>
<dbReference type="SMART" id="SM00135">
    <property type="entry name" value="LY"/>
    <property type="match status" value="5"/>
</dbReference>
<dbReference type="Gene3D" id="1.10.1040.10">
    <property type="entry name" value="N-(1-d-carboxylethyl)-l-norvaline Dehydrogenase, domain 2"/>
    <property type="match status" value="1"/>
</dbReference>
<evidence type="ECO:0000259" key="3">
    <source>
        <dbReference type="Pfam" id="PF02737"/>
    </source>
</evidence>
<dbReference type="SUPFAM" id="SSF48179">
    <property type="entry name" value="6-phosphogluconate dehydrogenase C-terminal domain-like"/>
    <property type="match status" value="1"/>
</dbReference>
<dbReference type="InterPro" id="IPR008927">
    <property type="entry name" value="6-PGluconate_DH-like_C_sf"/>
</dbReference>
<dbReference type="InterPro" id="IPR006108">
    <property type="entry name" value="3HC_DH_C"/>
</dbReference>
<evidence type="ECO:0000313" key="4">
    <source>
        <dbReference type="EMBL" id="KAF2090168.1"/>
    </source>
</evidence>
<name>A0A9P4HYD3_9PEZI</name>
<keyword evidence="5" id="KW-1185">Reference proteome</keyword>
<evidence type="ECO:0000313" key="5">
    <source>
        <dbReference type="Proteomes" id="UP000799776"/>
    </source>
</evidence>
<dbReference type="SUPFAM" id="SSF51735">
    <property type="entry name" value="NAD(P)-binding Rossmann-fold domains"/>
    <property type="match status" value="1"/>
</dbReference>
<evidence type="ECO:0000259" key="2">
    <source>
        <dbReference type="Pfam" id="PF00725"/>
    </source>
</evidence>
<dbReference type="EMBL" id="ML978713">
    <property type="protein sequence ID" value="KAF2090168.1"/>
    <property type="molecule type" value="Genomic_DNA"/>
</dbReference>
<protein>
    <submittedName>
        <fullName evidence="4">YWTD domain-containing protein</fullName>
    </submittedName>
</protein>
<proteinExistence type="predicted"/>
<dbReference type="Proteomes" id="UP000799776">
    <property type="component" value="Unassembled WGS sequence"/>
</dbReference>
<dbReference type="Gene3D" id="3.40.50.720">
    <property type="entry name" value="NAD(P)-binding Rossmann-like Domain"/>
    <property type="match status" value="1"/>
</dbReference>
<dbReference type="InterPro" id="IPR013328">
    <property type="entry name" value="6PGD_dom2"/>
</dbReference>
<feature type="domain" description="3-hydroxyacyl-CoA dehydrogenase C-terminal" evidence="2">
    <location>
        <begin position="190"/>
        <end position="282"/>
    </location>
</feature>
<gene>
    <name evidence="4" type="ORF">K490DRAFT_71817</name>
</gene>
<dbReference type="Pfam" id="PF00725">
    <property type="entry name" value="3HCDH"/>
    <property type="match status" value="1"/>
</dbReference>
<dbReference type="GO" id="GO:0070403">
    <property type="term" value="F:NAD+ binding"/>
    <property type="evidence" value="ECO:0007669"/>
    <property type="project" value="InterPro"/>
</dbReference>
<dbReference type="AlphaFoldDB" id="A0A9P4HYD3"/>
<keyword evidence="1" id="KW-0560">Oxidoreductase</keyword>
<dbReference type="PANTHER" id="PTHR48075:SF3">
    <property type="entry name" value="3-HYDROXYACYL-COA DEHYDROGENASE"/>
    <property type="match status" value="1"/>
</dbReference>
<dbReference type="GO" id="GO:0016616">
    <property type="term" value="F:oxidoreductase activity, acting on the CH-OH group of donors, NAD or NADP as acceptor"/>
    <property type="evidence" value="ECO:0007669"/>
    <property type="project" value="InterPro"/>
</dbReference>
<dbReference type="Gene3D" id="2.120.10.30">
    <property type="entry name" value="TolB, C-terminal domain"/>
    <property type="match status" value="2"/>
</dbReference>
<sequence>MSAWTLPTTANRPIAILGAGVLGRRIAAMWQAGGFNVHIRDPSVPQLEAALAYCAENRVEFSQRIGKTPGTVHAFESLSEAVKEAWMVIEAVPESLPLKVSTFAELDAVVAKDCILCSNSSSYRSSEMLDKVAPESRKRVLNMHYYMPPAIRIVELMTSGQTYPEIFPFLTELLQGLDMFPVTVQKECTGFLFNRVWAAIKREVLLVLQEGVSDPATVDTVWKKMWGSDFGPCQMMDGVGLDTVALIEDHYVHERKIDSTARDYVRSEFVSKGKLGNKSALGGLYPPSTTTTNGTAAPAAPASPTLYFLDVGLGNLQNPYTSGRILSAAADGSSVKTIVSGEALPDGIDICRSNNRLYWTNMGVPSSNDGGVRSCALDGTSIATIIPVGAVHTPKQLCIDSVNEKIYFSDREGMRVMRCNLDGSGHETLIQTGDHTVQADKDDQTNWCVGIAVDPATNHFYWTQKGFPKMNRGRIFRANMTMPAGATPTNRPDVECLFQGLPEPIDLEVDEKTQTLYWTDRGEVPFGNSINRASVAAEAVGKEPRTLGGYEILTNGLHEAIGLKLDLANGHVYCTDLGGAVYRFNVDGKEKKRLYESEHVYTGITLV</sequence>
<dbReference type="PANTHER" id="PTHR48075">
    <property type="entry name" value="3-HYDROXYACYL-COA DEHYDROGENASE FAMILY PROTEIN"/>
    <property type="match status" value="1"/>
</dbReference>
<reference evidence="4" key="1">
    <citation type="journal article" date="2020" name="Stud. Mycol.">
        <title>101 Dothideomycetes genomes: a test case for predicting lifestyles and emergence of pathogens.</title>
        <authorList>
            <person name="Haridas S."/>
            <person name="Albert R."/>
            <person name="Binder M."/>
            <person name="Bloem J."/>
            <person name="Labutti K."/>
            <person name="Salamov A."/>
            <person name="Andreopoulos B."/>
            <person name="Baker S."/>
            <person name="Barry K."/>
            <person name="Bills G."/>
            <person name="Bluhm B."/>
            <person name="Cannon C."/>
            <person name="Castanera R."/>
            <person name="Culley D."/>
            <person name="Daum C."/>
            <person name="Ezra D."/>
            <person name="Gonzalez J."/>
            <person name="Henrissat B."/>
            <person name="Kuo A."/>
            <person name="Liang C."/>
            <person name="Lipzen A."/>
            <person name="Lutzoni F."/>
            <person name="Magnuson J."/>
            <person name="Mondo S."/>
            <person name="Nolan M."/>
            <person name="Ohm R."/>
            <person name="Pangilinan J."/>
            <person name="Park H.-J."/>
            <person name="Ramirez L."/>
            <person name="Alfaro M."/>
            <person name="Sun H."/>
            <person name="Tritt A."/>
            <person name="Yoshinaga Y."/>
            <person name="Zwiers L.-H."/>
            <person name="Turgeon B."/>
            <person name="Goodwin S."/>
            <person name="Spatafora J."/>
            <person name="Crous P."/>
            <person name="Grigoriev I."/>
        </authorList>
    </citation>
    <scope>NUCLEOTIDE SEQUENCE</scope>
    <source>
        <strain evidence="4">CBS 121410</strain>
    </source>
</reference>
<feature type="domain" description="3-hydroxyacyl-CoA dehydrogenase NAD binding" evidence="3">
    <location>
        <begin position="14"/>
        <end position="187"/>
    </location>
</feature>
<evidence type="ECO:0000256" key="1">
    <source>
        <dbReference type="ARBA" id="ARBA00023002"/>
    </source>
</evidence>
<dbReference type="OrthoDB" id="5958943at2759"/>
<dbReference type="GO" id="GO:0006631">
    <property type="term" value="P:fatty acid metabolic process"/>
    <property type="evidence" value="ECO:0007669"/>
    <property type="project" value="InterPro"/>
</dbReference>
<dbReference type="InterPro" id="IPR011042">
    <property type="entry name" value="6-blade_b-propeller_TolB-like"/>
</dbReference>
<comment type="caution">
    <text evidence="4">The sequence shown here is derived from an EMBL/GenBank/DDBJ whole genome shotgun (WGS) entry which is preliminary data.</text>
</comment>
<dbReference type="Pfam" id="PF02737">
    <property type="entry name" value="3HCDH_N"/>
    <property type="match status" value="1"/>
</dbReference>
<dbReference type="InterPro" id="IPR000033">
    <property type="entry name" value="LDLR_classB_rpt"/>
</dbReference>